<name>X1PLX1_9ZZZZ</name>
<comment type="caution">
    <text evidence="1">The sequence shown here is derived from an EMBL/GenBank/DDBJ whole genome shotgun (WGS) entry which is preliminary data.</text>
</comment>
<dbReference type="AlphaFoldDB" id="X1PLX1"/>
<evidence type="ECO:0008006" key="2">
    <source>
        <dbReference type="Google" id="ProtNLM"/>
    </source>
</evidence>
<sequence>MTARLYVKLTNLSKAEILYRVARGESITTGGYDVPHQRILLDTSLFSSPTIYFEGVSYCSDNVERLFLRDHGENDSGVNGSDVAGSGINFNSATKIRIRTNSITPTSGNRFYTRKAASTNVLELTHTLIVVQAEYVAPPVGGKSFGYIF</sequence>
<proteinExistence type="predicted"/>
<evidence type="ECO:0000313" key="1">
    <source>
        <dbReference type="EMBL" id="GAI43501.1"/>
    </source>
</evidence>
<organism evidence="1">
    <name type="scientific">marine sediment metagenome</name>
    <dbReference type="NCBI Taxonomy" id="412755"/>
    <lineage>
        <taxon>unclassified sequences</taxon>
        <taxon>metagenomes</taxon>
        <taxon>ecological metagenomes</taxon>
    </lineage>
</organism>
<protein>
    <recommendedName>
        <fullName evidence="2">Right handed beta helix domain-containing protein</fullName>
    </recommendedName>
</protein>
<gene>
    <name evidence="1" type="ORF">S06H3_46761</name>
</gene>
<accession>X1PLX1</accession>
<reference evidence="1" key="1">
    <citation type="journal article" date="2014" name="Front. Microbiol.">
        <title>High frequency of phylogenetically diverse reductive dehalogenase-homologous genes in deep subseafloor sedimentary metagenomes.</title>
        <authorList>
            <person name="Kawai M."/>
            <person name="Futagami T."/>
            <person name="Toyoda A."/>
            <person name="Takaki Y."/>
            <person name="Nishi S."/>
            <person name="Hori S."/>
            <person name="Arai W."/>
            <person name="Tsubouchi T."/>
            <person name="Morono Y."/>
            <person name="Uchiyama I."/>
            <person name="Ito T."/>
            <person name="Fujiyama A."/>
            <person name="Inagaki F."/>
            <person name="Takami H."/>
        </authorList>
    </citation>
    <scope>NUCLEOTIDE SEQUENCE</scope>
    <source>
        <strain evidence="1">Expedition CK06-06</strain>
    </source>
</reference>
<dbReference type="EMBL" id="BARV01029311">
    <property type="protein sequence ID" value="GAI43501.1"/>
    <property type="molecule type" value="Genomic_DNA"/>
</dbReference>